<gene>
    <name evidence="2" type="ORF">M3M28_11755</name>
</gene>
<evidence type="ECO:0000259" key="1">
    <source>
        <dbReference type="PROSITE" id="PS51742"/>
    </source>
</evidence>
<proteinExistence type="predicted"/>
<dbReference type="GO" id="GO:0003677">
    <property type="term" value="F:DNA binding"/>
    <property type="evidence" value="ECO:0007669"/>
    <property type="project" value="UniProtKB-KW"/>
</dbReference>
<organism evidence="2">
    <name type="scientific">Gulosibacter sediminis</name>
    <dbReference type="NCBI Taxonomy" id="1729695"/>
    <lineage>
        <taxon>Bacteria</taxon>
        <taxon>Bacillati</taxon>
        <taxon>Actinomycetota</taxon>
        <taxon>Actinomycetes</taxon>
        <taxon>Micrococcales</taxon>
        <taxon>Microbacteriaceae</taxon>
        <taxon>Gulosibacter</taxon>
    </lineage>
</organism>
<accession>A0ABY4MW94</accession>
<reference evidence="2" key="1">
    <citation type="submission" date="2022-05" db="EMBL/GenBank/DDBJ databases">
        <title>Complete genome sequence of toluene-degrading Gulosibacter sediminis strain ACHW.36C.</title>
        <authorList>
            <person name="Wai A.C."/>
            <person name="Lai G.K."/>
            <person name="Griffin S.D."/>
            <person name="Leung F.C."/>
        </authorList>
    </citation>
    <scope>NUCLEOTIDE SEQUENCE [LARGE SCALE GENOMIC DNA]</scope>
    <source>
        <strain evidence="2">ACHW.36C</strain>
    </source>
</reference>
<dbReference type="EMBL" id="CP097160">
    <property type="protein sequence ID" value="UQN14700.1"/>
    <property type="molecule type" value="Genomic_DNA"/>
</dbReference>
<dbReference type="CDD" id="cd11378">
    <property type="entry name" value="DUF296"/>
    <property type="match status" value="1"/>
</dbReference>
<dbReference type="PANTHER" id="PTHR34988">
    <property type="entry name" value="PROTEIN, PUTATIVE-RELATED"/>
    <property type="match status" value="1"/>
</dbReference>
<name>A0ABY4MW94_9MICO</name>
<protein>
    <submittedName>
        <fullName evidence="2">DNA-binding protein</fullName>
    </submittedName>
</protein>
<dbReference type="Pfam" id="PF03479">
    <property type="entry name" value="PCC"/>
    <property type="match status" value="1"/>
</dbReference>
<keyword evidence="2" id="KW-0238">DNA-binding</keyword>
<sequence>MSEPTGNYGTRAIHGDTWTAREITGGYVLSVHTGNELVAAVTEFVASQGISGGSIEGVGAVARATLRFRDPVDLSYIDREFDEQMEIVALQGNVSLKADVEPREPLVHLHITLGRADYTALAGHLKETWVNGACEIVIRASEATYKTMDDSLGLNIYALD</sequence>
<dbReference type="SUPFAM" id="SSF117856">
    <property type="entry name" value="AF0104/ALDC/Ptd012-like"/>
    <property type="match status" value="1"/>
</dbReference>
<dbReference type="PROSITE" id="PS51742">
    <property type="entry name" value="PPC"/>
    <property type="match status" value="1"/>
</dbReference>
<evidence type="ECO:0000313" key="2">
    <source>
        <dbReference type="EMBL" id="UQN14700.1"/>
    </source>
</evidence>
<feature type="domain" description="PPC" evidence="1">
    <location>
        <begin position="20"/>
        <end position="160"/>
    </location>
</feature>
<dbReference type="Gene3D" id="3.30.1330.80">
    <property type="entry name" value="Hypothetical protein, similar to alpha- acetolactate decarboxylase, domain 2"/>
    <property type="match status" value="1"/>
</dbReference>
<dbReference type="InterPro" id="IPR005175">
    <property type="entry name" value="PPC_dom"/>
</dbReference>
<dbReference type="PANTHER" id="PTHR34988:SF1">
    <property type="entry name" value="DNA-BINDING PROTEIN"/>
    <property type="match status" value="1"/>
</dbReference>